<dbReference type="NCBIfam" id="NF008877">
    <property type="entry name" value="PRK11913.1-2"/>
    <property type="match status" value="1"/>
</dbReference>
<dbReference type="InterPro" id="IPR036329">
    <property type="entry name" value="Aro-AA_hydroxylase_C_sf"/>
</dbReference>
<evidence type="ECO:0000313" key="9">
    <source>
        <dbReference type="EMBL" id="RZU43492.1"/>
    </source>
</evidence>
<evidence type="ECO:0000259" key="8">
    <source>
        <dbReference type="PROSITE" id="PS51410"/>
    </source>
</evidence>
<proteinExistence type="inferred from homology"/>
<dbReference type="Proteomes" id="UP000292958">
    <property type="component" value="Unassembled WGS sequence"/>
</dbReference>
<evidence type="ECO:0000256" key="7">
    <source>
        <dbReference type="PIRSR" id="PIRSR601273-2"/>
    </source>
</evidence>
<dbReference type="RefSeq" id="WP_130422099.1">
    <property type="nucleotide sequence ID" value="NZ_SHKW01000001.1"/>
</dbReference>
<dbReference type="PROSITE" id="PS00367">
    <property type="entry name" value="BH4_AAA_HYDROXYL_1"/>
    <property type="match status" value="1"/>
</dbReference>
<dbReference type="GO" id="GO:0004505">
    <property type="term" value="F:phenylalanine 4-monooxygenase activity"/>
    <property type="evidence" value="ECO:0007669"/>
    <property type="project" value="UniProtKB-ARBA"/>
</dbReference>
<dbReference type="Pfam" id="PF00351">
    <property type="entry name" value="Biopterin_H"/>
    <property type="match status" value="1"/>
</dbReference>
<comment type="similarity">
    <text evidence="2">Belongs to the biopterin-dependent aromatic amino acid hydroxylase family.</text>
</comment>
<keyword evidence="10" id="KW-1185">Reference proteome</keyword>
<evidence type="ECO:0000256" key="6">
    <source>
        <dbReference type="ARBA" id="ARBA00023033"/>
    </source>
</evidence>
<comment type="cofactor">
    <cofactor evidence="1 7">
        <name>Fe(2+)</name>
        <dbReference type="ChEBI" id="CHEBI:29033"/>
    </cofactor>
</comment>
<evidence type="ECO:0000313" key="10">
    <source>
        <dbReference type="Proteomes" id="UP000292958"/>
    </source>
</evidence>
<feature type="binding site" evidence="7">
    <location>
        <position position="132"/>
    </location>
    <ligand>
        <name>Fe cation</name>
        <dbReference type="ChEBI" id="CHEBI:24875"/>
    </ligand>
</feature>
<name>A0A4Q7YZS0_9BACT</name>
<accession>A0A4Q7YZS0</accession>
<dbReference type="PANTHER" id="PTHR11473:SF24">
    <property type="entry name" value="PHENYLALANINE-4-HYDROXYLASE"/>
    <property type="match status" value="1"/>
</dbReference>
<dbReference type="PANTHER" id="PTHR11473">
    <property type="entry name" value="AROMATIC AMINO ACID HYDROXYLASE"/>
    <property type="match status" value="1"/>
</dbReference>
<feature type="domain" description="Biopterin-dependent aromatic amino acid hydroxylase family profile" evidence="8">
    <location>
        <begin position="1"/>
        <end position="256"/>
    </location>
</feature>
<dbReference type="OrthoDB" id="9780502at2"/>
<keyword evidence="4" id="KW-0560">Oxidoreductase</keyword>
<dbReference type="InterPro" id="IPR001273">
    <property type="entry name" value="ArAA_hydroxylase"/>
</dbReference>
<dbReference type="PROSITE" id="PS51410">
    <property type="entry name" value="BH4_AAA_HYDROXYL_2"/>
    <property type="match status" value="1"/>
</dbReference>
<organism evidence="9 10">
    <name type="scientific">Edaphobacter modestus</name>
    <dbReference type="NCBI Taxonomy" id="388466"/>
    <lineage>
        <taxon>Bacteria</taxon>
        <taxon>Pseudomonadati</taxon>
        <taxon>Acidobacteriota</taxon>
        <taxon>Terriglobia</taxon>
        <taxon>Terriglobales</taxon>
        <taxon>Acidobacteriaceae</taxon>
        <taxon>Edaphobacter</taxon>
    </lineage>
</organism>
<dbReference type="InterPro" id="IPR018301">
    <property type="entry name" value="ArAA_hydroxylase_Fe/CU_BS"/>
</dbReference>
<reference evidence="9 10" key="1">
    <citation type="submission" date="2019-02" db="EMBL/GenBank/DDBJ databases">
        <title>Genomic Encyclopedia of Archaeal and Bacterial Type Strains, Phase II (KMG-II): from individual species to whole genera.</title>
        <authorList>
            <person name="Goeker M."/>
        </authorList>
    </citation>
    <scope>NUCLEOTIDE SEQUENCE [LARGE SCALE GENOMIC DNA]</scope>
    <source>
        <strain evidence="9 10">DSM 18101</strain>
    </source>
</reference>
<evidence type="ECO:0000256" key="4">
    <source>
        <dbReference type="ARBA" id="ARBA00023002"/>
    </source>
</evidence>
<feature type="binding site" evidence="7">
    <location>
        <position position="137"/>
    </location>
    <ligand>
        <name>Fe cation</name>
        <dbReference type="ChEBI" id="CHEBI:24875"/>
    </ligand>
</feature>
<keyword evidence="6" id="KW-0503">Monooxygenase</keyword>
<dbReference type="Gene3D" id="1.10.800.10">
    <property type="entry name" value="Aromatic amino acid hydroxylase"/>
    <property type="match status" value="1"/>
</dbReference>
<dbReference type="AlphaFoldDB" id="A0A4Q7YZS0"/>
<feature type="binding site" evidence="7">
    <location>
        <position position="179"/>
    </location>
    <ligand>
        <name>Fe cation</name>
        <dbReference type="ChEBI" id="CHEBI:24875"/>
    </ligand>
</feature>
<dbReference type="InterPro" id="IPR019774">
    <property type="entry name" value="Aromatic-AA_hydroxylase_C"/>
</dbReference>
<keyword evidence="3 7" id="KW-0479">Metal-binding</keyword>
<evidence type="ECO:0000256" key="2">
    <source>
        <dbReference type="ARBA" id="ARBA00009712"/>
    </source>
</evidence>
<comment type="caution">
    <text evidence="9">The sequence shown here is derived from an EMBL/GenBank/DDBJ whole genome shotgun (WGS) entry which is preliminary data.</text>
</comment>
<dbReference type="CDD" id="cd00361">
    <property type="entry name" value="arom_aa_hydroxylase"/>
    <property type="match status" value="1"/>
</dbReference>
<dbReference type="EMBL" id="SHKW01000001">
    <property type="protein sequence ID" value="RZU43492.1"/>
    <property type="molecule type" value="Genomic_DNA"/>
</dbReference>
<evidence type="ECO:0000256" key="3">
    <source>
        <dbReference type="ARBA" id="ARBA00022723"/>
    </source>
</evidence>
<evidence type="ECO:0000256" key="1">
    <source>
        <dbReference type="ARBA" id="ARBA00001954"/>
    </source>
</evidence>
<dbReference type="InterPro" id="IPR036951">
    <property type="entry name" value="ArAA_hydroxylase_sf"/>
</dbReference>
<dbReference type="PRINTS" id="PR00372">
    <property type="entry name" value="FYWHYDRXLASE"/>
</dbReference>
<protein>
    <submittedName>
        <fullName evidence="9">Phenylalanine 4-hydroxylase</fullName>
    </submittedName>
</protein>
<sequence length="256" mass="28906">MTTAQSGLELKGRRLEAAAPYLTEQDFAAYTPDQHAVWAELVRRRMPQLRQHACKEYLEGFERIGLCEDRLPDLKAVSAKLLPRTGWQSTPVSGFLPPDAFFEMLSARMFPTTTWLRGRDSLEYTPQPDIFHDVFGHVPMHAHPVFGDFLQHYGQICSGLMNNPVALERMGRIFWFTVEFGVIRQSGELKVYGSGLVSSHGECTRVLAGGCEIREFDLEAVMNQQLDTGAMQPVLFAVNSFEQVYEATKMAADRLK</sequence>
<dbReference type="GO" id="GO:0005506">
    <property type="term" value="F:iron ion binding"/>
    <property type="evidence" value="ECO:0007669"/>
    <property type="project" value="InterPro"/>
</dbReference>
<evidence type="ECO:0000256" key="5">
    <source>
        <dbReference type="ARBA" id="ARBA00023004"/>
    </source>
</evidence>
<keyword evidence="5 7" id="KW-0408">Iron</keyword>
<dbReference type="SUPFAM" id="SSF56534">
    <property type="entry name" value="Aromatic aminoacid monoxygenases, catalytic and oligomerization domains"/>
    <property type="match status" value="1"/>
</dbReference>
<gene>
    <name evidence="9" type="ORF">BDD14_5158</name>
</gene>